<feature type="domain" description="Terpene synthase N-terminal" evidence="4">
    <location>
        <begin position="18"/>
        <end position="124"/>
    </location>
</feature>
<evidence type="ECO:0000256" key="3">
    <source>
        <dbReference type="ARBA" id="ARBA00022842"/>
    </source>
</evidence>
<reference evidence="6" key="1">
    <citation type="submission" date="2019-10" db="EMBL/GenBank/DDBJ databases">
        <authorList>
            <person name="Zhang R."/>
            <person name="Pan Y."/>
            <person name="Wang J."/>
            <person name="Ma R."/>
            <person name="Yu S."/>
        </authorList>
    </citation>
    <scope>NUCLEOTIDE SEQUENCE</scope>
    <source>
        <strain evidence="6">LA-IB0</strain>
        <tissue evidence="6">Leaf</tissue>
    </source>
</reference>
<dbReference type="InterPro" id="IPR008930">
    <property type="entry name" value="Terpenoid_cyclase/PrenylTrfase"/>
</dbReference>
<dbReference type="Gene3D" id="1.50.10.130">
    <property type="entry name" value="Terpene synthase, N-terminal domain"/>
    <property type="match status" value="1"/>
</dbReference>
<dbReference type="PANTHER" id="PTHR31739:SF25">
    <property type="entry name" value="(E,E)-GERANYLLINALOOL SYNTHASE"/>
    <property type="match status" value="1"/>
</dbReference>
<dbReference type="SUPFAM" id="SSF48239">
    <property type="entry name" value="Terpenoid cyclases/Protein prenyltransferases"/>
    <property type="match status" value="1"/>
</dbReference>
<comment type="cofactor">
    <cofactor evidence="1">
        <name>Mg(2+)</name>
        <dbReference type="ChEBI" id="CHEBI:18420"/>
    </cofactor>
</comment>
<evidence type="ECO:0000313" key="7">
    <source>
        <dbReference type="Proteomes" id="UP000826271"/>
    </source>
</evidence>
<keyword evidence="2" id="KW-0479">Metal-binding</keyword>
<dbReference type="Gene3D" id="1.10.600.10">
    <property type="entry name" value="Farnesyl Diphosphate Synthase"/>
    <property type="match status" value="2"/>
</dbReference>
<dbReference type="Pfam" id="PF03936">
    <property type="entry name" value="Terpene_synth_C"/>
    <property type="match status" value="2"/>
</dbReference>
<feature type="domain" description="Terpene synthase metal-binding" evidence="5">
    <location>
        <begin position="280"/>
        <end position="392"/>
    </location>
</feature>
<dbReference type="EMBL" id="WHWC01000003">
    <property type="protein sequence ID" value="KAG8385582.1"/>
    <property type="molecule type" value="Genomic_DNA"/>
</dbReference>
<organism evidence="6 7">
    <name type="scientific">Buddleja alternifolia</name>
    <dbReference type="NCBI Taxonomy" id="168488"/>
    <lineage>
        <taxon>Eukaryota</taxon>
        <taxon>Viridiplantae</taxon>
        <taxon>Streptophyta</taxon>
        <taxon>Embryophyta</taxon>
        <taxon>Tracheophyta</taxon>
        <taxon>Spermatophyta</taxon>
        <taxon>Magnoliopsida</taxon>
        <taxon>eudicotyledons</taxon>
        <taxon>Gunneridae</taxon>
        <taxon>Pentapetalae</taxon>
        <taxon>asterids</taxon>
        <taxon>lamiids</taxon>
        <taxon>Lamiales</taxon>
        <taxon>Scrophulariaceae</taxon>
        <taxon>Buddlejeae</taxon>
        <taxon>Buddleja</taxon>
    </lineage>
</organism>
<comment type="caution">
    <text evidence="6">The sequence shown here is derived from an EMBL/GenBank/DDBJ whole genome shotgun (WGS) entry which is preliminary data.</text>
</comment>
<evidence type="ECO:0000313" key="6">
    <source>
        <dbReference type="EMBL" id="KAG8385582.1"/>
    </source>
</evidence>
<dbReference type="Pfam" id="PF01397">
    <property type="entry name" value="Terpene_synth"/>
    <property type="match status" value="1"/>
</dbReference>
<dbReference type="GO" id="GO:0010333">
    <property type="term" value="F:terpene synthase activity"/>
    <property type="evidence" value="ECO:0007669"/>
    <property type="project" value="InterPro"/>
</dbReference>
<feature type="domain" description="Terpene synthase metal-binding" evidence="5">
    <location>
        <begin position="194"/>
        <end position="270"/>
    </location>
</feature>
<dbReference type="AlphaFoldDB" id="A0AAV6XZL5"/>
<dbReference type="GO" id="GO:0016102">
    <property type="term" value="P:diterpenoid biosynthetic process"/>
    <property type="evidence" value="ECO:0007669"/>
    <property type="project" value="TreeGrafter"/>
</dbReference>
<proteinExistence type="predicted"/>
<dbReference type="PANTHER" id="PTHR31739">
    <property type="entry name" value="ENT-COPALYL DIPHOSPHATE SYNTHASE, CHLOROPLASTIC"/>
    <property type="match status" value="1"/>
</dbReference>
<dbReference type="InterPro" id="IPR050148">
    <property type="entry name" value="Terpene_synthase-like"/>
</dbReference>
<evidence type="ECO:0000256" key="2">
    <source>
        <dbReference type="ARBA" id="ARBA00022723"/>
    </source>
</evidence>
<dbReference type="FunFam" id="1.50.10.130:FF:000002">
    <property type="entry name" value="Ent-copalyl diphosphate synthase, chloroplastic"/>
    <property type="match status" value="1"/>
</dbReference>
<evidence type="ECO:0000256" key="1">
    <source>
        <dbReference type="ARBA" id="ARBA00001946"/>
    </source>
</evidence>
<protein>
    <submittedName>
        <fullName evidence="6">Uncharacterized protein</fullName>
    </submittedName>
</protein>
<dbReference type="InterPro" id="IPR036965">
    <property type="entry name" value="Terpene_synth_N_sf"/>
</dbReference>
<dbReference type="InterPro" id="IPR001906">
    <property type="entry name" value="Terpene_synth_N"/>
</dbReference>
<dbReference type="InterPro" id="IPR005630">
    <property type="entry name" value="Terpene_synthase_metal-bd"/>
</dbReference>
<accession>A0AAV6XZL5</accession>
<sequence>MTLFRNQIDYKSNRTDKSTIAAKLFKEALAFRLLRMQGHDVNPGSLCWFLHEAEVLVYMEENYEEFISAMYSVYRATDLRFPGENELEEARTFAIKLLEKSETINRDHNILISKGLQNMIKYELSVPWIARMDHIDHRMWIEENKAGPLWIGKASFYRLSCLDNKNLMQLAVENFEFRQSIYGQELEELKRWSKKWRLSEMGFGREKTTVIYFAAAASNCLPYNSETRLEIAKAAIIVTVADDFYDMEGSLTELEILTDAVRRWDGKALEGHVARDVHIVVERRWSLTGYIPSMDEYLQIGTISIAAHTIALPATTFFVQNETEKPHILKYHNITKLLMETARLANDTQSYQKEEADGKMNLVLLHLKENPNTSIEDSITYVREILEVKKKEFLKYVFMDDMSKSYKSVHLFCMKAFQMFFNSENLYDSEVALLDAINKAIYLPIHPKKPFVKPLPSVPLEKKKENEIS</sequence>
<keyword evidence="7" id="KW-1185">Reference proteome</keyword>
<keyword evidence="3" id="KW-0460">Magnesium</keyword>
<gene>
    <name evidence="6" type="ORF">BUALT_Bualt03G0060200</name>
</gene>
<dbReference type="SUPFAM" id="SSF48576">
    <property type="entry name" value="Terpenoid synthases"/>
    <property type="match status" value="1"/>
</dbReference>
<dbReference type="InterPro" id="IPR008949">
    <property type="entry name" value="Isoprenoid_synthase_dom_sf"/>
</dbReference>
<dbReference type="GO" id="GO:0000287">
    <property type="term" value="F:magnesium ion binding"/>
    <property type="evidence" value="ECO:0007669"/>
    <property type="project" value="InterPro"/>
</dbReference>
<evidence type="ECO:0000259" key="4">
    <source>
        <dbReference type="Pfam" id="PF01397"/>
    </source>
</evidence>
<evidence type="ECO:0000259" key="5">
    <source>
        <dbReference type="Pfam" id="PF03936"/>
    </source>
</evidence>
<dbReference type="Proteomes" id="UP000826271">
    <property type="component" value="Unassembled WGS sequence"/>
</dbReference>
<name>A0AAV6XZL5_9LAMI</name>